<sequence length="1204" mass="134960">MSSPNPPLQPPPLPNKADPIPINTNNHKNANITSNNSTADPNQNNSKPPIADIKNNDNNNTTIAATVLDSKNDPTSKNLKTAPPSFAWESIGNWKLSNSRTLSPEQVLAQTNEIQNYFIQTFFSDYYWNTILMIGTCFFSWLTARIGLGIFSLVFVLLATASVYKAEFRRFNRNTKDDMLRSHVADRLETEIETMEWLNEFLAKMWVIYMDTISEQVLLNVNPILAGSAPGFGIDSLSLNKFNLGTKSPKVNGIKSYTKLGDDTVEMDWAFSFTPTDTLDMTAEEVRNQIKPKVELAVGVGKGLISKKMPILVENMSFKGRMKFTIKLGSNSIPFIKMIYVSFLEPPVLDYSLKPVGGDTFGLDIMSFIPGLKKAINAIVHGVLKGYFYAPNRFPVDVEAIMAAVPNDAIGCLVLTLQDAHLKDGKAVYMQIFPENAKEEKKIRTENKTGPSPRWNKTYYILTNTLNQKLLFNVYNHINLARDKSLGTAEFDLQELLQDDSMDHLSIDVESNGKKKGSITFSVAWYPELKAEKPKKKQPDEPVDYSKMVDEEGNFEVDNSVPESEVGILKFSVFQAKELDVSSSIVGQLSPYAILYFDKKKVFQTWPLKRANEPSWGHTEEWLVDSRSTTKVKLVIKNQTDFVDDPIVATFKGTLQQILTQIDEGSNDWFKLSPQGYVRFGAHWKPIGLTSISTTIKHQQPIGAFRIHIRNCEKLKNPEKIGKPDPYVLVKSNGKIKYRTVAQPETLKPSFEEVVYISVVNENQLIEFDVMDVESLGRDHPLGKVTFTANTWLQKGPYGTYLGYDGSDKINKSPLFIKKKSKGFIYYSVSFIPFIPVYGPIEIKKLKEEEMLKKEEEAKELEIQKELEELMKNNPNEYEIIEVEDVSEEISTEKIRMDFSELVSHNSGMLVIFLKECSIGKSNLYLSVLFDEIASPAFISGPSKKGIFQIDIGEGFVRDLQHSNIVFRLATSYNVDDESEIVAEQSYPTLKLLESGYENPIPVSIGNHKVDFQFEYVPSKTQLSASESILDTGRVKIEILNGEDLLSADRNGKSDPYAVLKFNGIKVYKTEVKKKTLDPVWNEEIHFPLISRSRTRIILEAYDWDLAGDDDELGFCSVDLQQIEPYQTTPLTLPLTLNGKQKGIINIRATFLPEYIRQKLDRSGGGLPIDLGDVAGAPIKLVTGVAGVAAGGVGKVADGVGKVG</sequence>
<evidence type="ECO:0000256" key="11">
    <source>
        <dbReference type="SAM" id="Coils"/>
    </source>
</evidence>
<evidence type="ECO:0008006" key="18">
    <source>
        <dbReference type="Google" id="ProtNLM"/>
    </source>
</evidence>
<keyword evidence="7 13" id="KW-1133">Transmembrane helix</keyword>
<keyword evidence="4 13" id="KW-0812">Transmembrane</keyword>
<evidence type="ECO:0000256" key="1">
    <source>
        <dbReference type="ARBA" id="ARBA00004586"/>
    </source>
</evidence>
<feature type="domain" description="C2" evidence="14">
    <location>
        <begin position="390"/>
        <end position="506"/>
    </location>
</feature>
<dbReference type="PROSITE" id="PS51847">
    <property type="entry name" value="SMP"/>
    <property type="match status" value="1"/>
</dbReference>
<dbReference type="PRINTS" id="PR00360">
    <property type="entry name" value="C2DOMAIN"/>
</dbReference>
<keyword evidence="3" id="KW-0597">Phosphoprotein</keyword>
<comment type="subcellular location">
    <subcellularLocation>
        <location evidence="1">Endoplasmic reticulum membrane</location>
    </subcellularLocation>
</comment>
<feature type="domain" description="C2" evidence="14">
    <location>
        <begin position="549"/>
        <end position="670"/>
    </location>
</feature>
<dbReference type="PROSITE" id="PS50004">
    <property type="entry name" value="C2"/>
    <property type="match status" value="4"/>
</dbReference>
<feature type="non-terminal residue" evidence="16">
    <location>
        <position position="1204"/>
    </location>
</feature>
<keyword evidence="6" id="KW-0256">Endoplasmic reticulum</keyword>
<evidence type="ECO:0000256" key="8">
    <source>
        <dbReference type="ARBA" id="ARBA00023055"/>
    </source>
</evidence>
<accession>A0A1D2VPS4</accession>
<evidence type="ECO:0000256" key="5">
    <source>
        <dbReference type="ARBA" id="ARBA00022737"/>
    </source>
</evidence>
<protein>
    <recommendedName>
        <fullName evidence="18">Tricalbin</fullName>
    </recommendedName>
</protein>
<feature type="region of interest" description="Disordered" evidence="12">
    <location>
        <begin position="1"/>
        <end position="58"/>
    </location>
</feature>
<dbReference type="OrthoDB" id="1029639at2759"/>
<dbReference type="RefSeq" id="XP_020049891.1">
    <property type="nucleotide sequence ID" value="XM_020190151.1"/>
</dbReference>
<evidence type="ECO:0000256" key="7">
    <source>
        <dbReference type="ARBA" id="ARBA00022989"/>
    </source>
</evidence>
<dbReference type="Proteomes" id="UP000095038">
    <property type="component" value="Unassembled WGS sequence"/>
</dbReference>
<dbReference type="STRING" id="1344418.A0A1D2VPS4"/>
<feature type="compositionally biased region" description="Pro residues" evidence="12">
    <location>
        <begin position="1"/>
        <end position="14"/>
    </location>
</feature>
<evidence type="ECO:0000256" key="9">
    <source>
        <dbReference type="ARBA" id="ARBA00023121"/>
    </source>
</evidence>
<dbReference type="InterPro" id="IPR037756">
    <property type="entry name" value="C2D_Tricalbin"/>
</dbReference>
<dbReference type="CDD" id="cd04052">
    <property type="entry name" value="C2B_Tricalbin-like"/>
    <property type="match status" value="1"/>
</dbReference>
<dbReference type="Pfam" id="PF00168">
    <property type="entry name" value="C2"/>
    <property type="match status" value="4"/>
</dbReference>
<dbReference type="InterPro" id="IPR031468">
    <property type="entry name" value="SMP_LBD"/>
</dbReference>
<dbReference type="PANTHER" id="PTHR46980:SF1">
    <property type="entry name" value="TRICALBIN-3"/>
    <property type="match status" value="1"/>
</dbReference>
<dbReference type="SUPFAM" id="SSF49562">
    <property type="entry name" value="C2 domain (Calcium/lipid-binding domain, CaLB)"/>
    <property type="match status" value="4"/>
</dbReference>
<dbReference type="InterPro" id="IPR035892">
    <property type="entry name" value="C2_domain_sf"/>
</dbReference>
<dbReference type="PANTHER" id="PTHR46980">
    <property type="entry name" value="TRICALBIN-1-RELATED"/>
    <property type="match status" value="1"/>
</dbReference>
<dbReference type="GO" id="GO:0061817">
    <property type="term" value="P:endoplasmic reticulum-plasma membrane tethering"/>
    <property type="evidence" value="ECO:0007669"/>
    <property type="project" value="InterPro"/>
</dbReference>
<reference evidence="17" key="1">
    <citation type="submission" date="2016-05" db="EMBL/GenBank/DDBJ databases">
        <title>Comparative genomics of biotechnologically important yeasts.</title>
        <authorList>
            <consortium name="DOE Joint Genome Institute"/>
            <person name="Riley R."/>
            <person name="Haridas S."/>
            <person name="Wolfe K.H."/>
            <person name="Lopes M.R."/>
            <person name="Hittinger C.T."/>
            <person name="Goker M."/>
            <person name="Salamov A."/>
            <person name="Wisecaver J."/>
            <person name="Long T.M."/>
            <person name="Aerts A.L."/>
            <person name="Barry K."/>
            <person name="Choi C."/>
            <person name="Clum A."/>
            <person name="Coughlan A.Y."/>
            <person name="Deshpande S."/>
            <person name="Douglass A.P."/>
            <person name="Hanson S.J."/>
            <person name="Klenk H.-P."/>
            <person name="Labutti K."/>
            <person name="Lapidus A."/>
            <person name="Lindquist E."/>
            <person name="Lipzen A."/>
            <person name="Meier-Kolthoff J.P."/>
            <person name="Ohm R.A."/>
            <person name="Otillar R.P."/>
            <person name="Pangilinan J."/>
            <person name="Peng Y."/>
            <person name="Rokas A."/>
            <person name="Rosa C.A."/>
            <person name="Scheuner C."/>
            <person name="Sibirny A.A."/>
            <person name="Slot J.C."/>
            <person name="Stielow J.B."/>
            <person name="Sun H."/>
            <person name="Kurtzman C.P."/>
            <person name="Blackwell M."/>
            <person name="Grigoriev I.V."/>
            <person name="Jeffries T.W."/>
        </authorList>
    </citation>
    <scope>NUCLEOTIDE SEQUENCE [LARGE SCALE GENOMIC DNA]</scope>
    <source>
        <strain evidence="17">DSM 1968</strain>
    </source>
</reference>
<dbReference type="FunCoup" id="A0A1D2VPS4">
    <property type="interactions" value="110"/>
</dbReference>
<keyword evidence="5" id="KW-0677">Repeat</keyword>
<keyword evidence="17" id="KW-1185">Reference proteome</keyword>
<dbReference type="Pfam" id="PF24920">
    <property type="entry name" value="C2_TCB1"/>
    <property type="match status" value="1"/>
</dbReference>
<dbReference type="GeneID" id="30963787"/>
<dbReference type="GO" id="GO:0071944">
    <property type="term" value="C:cell periphery"/>
    <property type="evidence" value="ECO:0007669"/>
    <property type="project" value="UniProtKB-ARBA"/>
</dbReference>
<evidence type="ECO:0000256" key="12">
    <source>
        <dbReference type="SAM" id="MobiDB-lite"/>
    </source>
</evidence>
<dbReference type="Gene3D" id="2.60.40.150">
    <property type="entry name" value="C2 domain"/>
    <property type="match status" value="4"/>
</dbReference>
<feature type="domain" description="C2" evidence="14">
    <location>
        <begin position="1017"/>
        <end position="1133"/>
    </location>
</feature>
<keyword evidence="10 13" id="KW-0472">Membrane</keyword>
<feature type="coiled-coil region" evidence="11">
    <location>
        <begin position="844"/>
        <end position="873"/>
    </location>
</feature>
<evidence type="ECO:0000313" key="17">
    <source>
        <dbReference type="Proteomes" id="UP000095038"/>
    </source>
</evidence>
<evidence type="ECO:0000259" key="15">
    <source>
        <dbReference type="PROSITE" id="PS51847"/>
    </source>
</evidence>
<dbReference type="CDD" id="cd21678">
    <property type="entry name" value="SMP_TCB"/>
    <property type="match status" value="1"/>
</dbReference>
<dbReference type="EMBL" id="KV454475">
    <property type="protein sequence ID" value="ODV63584.1"/>
    <property type="molecule type" value="Genomic_DNA"/>
</dbReference>
<evidence type="ECO:0000256" key="3">
    <source>
        <dbReference type="ARBA" id="ARBA00022553"/>
    </source>
</evidence>
<keyword evidence="9" id="KW-0446">Lipid-binding</keyword>
<dbReference type="InterPro" id="IPR056910">
    <property type="entry name" value="TCB1-3_C2"/>
</dbReference>
<feature type="compositionally biased region" description="Polar residues" evidence="12">
    <location>
        <begin position="22"/>
        <end position="47"/>
    </location>
</feature>
<dbReference type="InterPro" id="IPR017147">
    <property type="entry name" value="Tricalbin"/>
</dbReference>
<dbReference type="PIRSF" id="PIRSF037232">
    <property type="entry name" value="Tricalbin"/>
    <property type="match status" value="1"/>
</dbReference>
<gene>
    <name evidence="16" type="ORF">ASCRUDRAFT_29922</name>
</gene>
<evidence type="ECO:0000256" key="4">
    <source>
        <dbReference type="ARBA" id="ARBA00022692"/>
    </source>
</evidence>
<evidence type="ECO:0000256" key="6">
    <source>
        <dbReference type="ARBA" id="ARBA00022824"/>
    </source>
</evidence>
<evidence type="ECO:0000256" key="13">
    <source>
        <dbReference type="SAM" id="Phobius"/>
    </source>
</evidence>
<feature type="domain" description="SMP-LTD" evidence="15">
    <location>
        <begin position="191"/>
        <end position="399"/>
    </location>
</feature>
<dbReference type="Pfam" id="PF25669">
    <property type="entry name" value="SMP_MUG190-like"/>
    <property type="match status" value="1"/>
</dbReference>
<keyword evidence="11" id="KW-0175">Coiled coil</keyword>
<evidence type="ECO:0000313" key="16">
    <source>
        <dbReference type="EMBL" id="ODV63584.1"/>
    </source>
</evidence>
<dbReference type="GO" id="GO:0005789">
    <property type="term" value="C:endoplasmic reticulum membrane"/>
    <property type="evidence" value="ECO:0007669"/>
    <property type="project" value="UniProtKB-SubCell"/>
</dbReference>
<dbReference type="CDD" id="cd04040">
    <property type="entry name" value="C2D_Tricalbin-like"/>
    <property type="match status" value="1"/>
</dbReference>
<proteinExistence type="predicted"/>
<dbReference type="InterPro" id="IPR000008">
    <property type="entry name" value="C2_dom"/>
</dbReference>
<evidence type="ECO:0000256" key="2">
    <source>
        <dbReference type="ARBA" id="ARBA00022448"/>
    </source>
</evidence>
<feature type="transmembrane region" description="Helical" evidence="13">
    <location>
        <begin position="148"/>
        <end position="166"/>
    </location>
</feature>
<dbReference type="GO" id="GO:0006869">
    <property type="term" value="P:lipid transport"/>
    <property type="evidence" value="ECO:0007669"/>
    <property type="project" value="UniProtKB-KW"/>
</dbReference>
<evidence type="ECO:0000256" key="10">
    <source>
        <dbReference type="ARBA" id="ARBA00023136"/>
    </source>
</evidence>
<dbReference type="InterPro" id="IPR037765">
    <property type="entry name" value="C2B_Tricalbin"/>
</dbReference>
<dbReference type="InterPro" id="IPR052455">
    <property type="entry name" value="Tricalbin_domain"/>
</dbReference>
<name>A0A1D2VPS4_9ASCO</name>
<dbReference type="InParanoid" id="A0A1D2VPS4"/>
<keyword evidence="2" id="KW-0813">Transport</keyword>
<keyword evidence="8" id="KW-0445">Lipid transport</keyword>
<dbReference type="SMART" id="SM00239">
    <property type="entry name" value="C2"/>
    <property type="match status" value="4"/>
</dbReference>
<dbReference type="GO" id="GO:0008289">
    <property type="term" value="F:lipid binding"/>
    <property type="evidence" value="ECO:0007669"/>
    <property type="project" value="UniProtKB-KW"/>
</dbReference>
<evidence type="ECO:0000259" key="14">
    <source>
        <dbReference type="PROSITE" id="PS50004"/>
    </source>
</evidence>
<organism evidence="16 17">
    <name type="scientific">Ascoidea rubescens DSM 1968</name>
    <dbReference type="NCBI Taxonomy" id="1344418"/>
    <lineage>
        <taxon>Eukaryota</taxon>
        <taxon>Fungi</taxon>
        <taxon>Dikarya</taxon>
        <taxon>Ascomycota</taxon>
        <taxon>Saccharomycotina</taxon>
        <taxon>Saccharomycetes</taxon>
        <taxon>Ascoideaceae</taxon>
        <taxon>Ascoidea</taxon>
    </lineage>
</organism>
<dbReference type="AlphaFoldDB" id="A0A1D2VPS4"/>
<feature type="domain" description="C2" evidence="14">
    <location>
        <begin position="686"/>
        <end position="802"/>
    </location>
</feature>